<name>A0ABW3LQQ6_9GAMM</name>
<dbReference type="Pfam" id="PF04545">
    <property type="entry name" value="Sigma70_r4"/>
    <property type="match status" value="1"/>
</dbReference>
<accession>A0ABW3LQQ6</accession>
<dbReference type="InterPro" id="IPR013324">
    <property type="entry name" value="RNA_pol_sigma_r3/r4-like"/>
</dbReference>
<reference evidence="3" key="1">
    <citation type="journal article" date="2019" name="Int. J. Syst. Evol. Microbiol.">
        <title>The Global Catalogue of Microorganisms (GCM) 10K type strain sequencing project: providing services to taxonomists for standard genome sequencing and annotation.</title>
        <authorList>
            <consortium name="The Broad Institute Genomics Platform"/>
            <consortium name="The Broad Institute Genome Sequencing Center for Infectious Disease"/>
            <person name="Wu L."/>
            <person name="Ma J."/>
        </authorList>
    </citation>
    <scope>NUCLEOTIDE SEQUENCE [LARGE SCALE GENOMIC DNA]</scope>
    <source>
        <strain evidence="3">CCUG 55854</strain>
    </source>
</reference>
<evidence type="ECO:0000313" key="2">
    <source>
        <dbReference type="EMBL" id="MFD1040741.1"/>
    </source>
</evidence>
<dbReference type="InterPro" id="IPR007630">
    <property type="entry name" value="RNA_pol_sigma70_r4"/>
</dbReference>
<evidence type="ECO:0000259" key="1">
    <source>
        <dbReference type="Pfam" id="PF04545"/>
    </source>
</evidence>
<protein>
    <submittedName>
        <fullName evidence="2">Sigma factor-like helix-turn-helix DNA-binding protein</fullName>
    </submittedName>
</protein>
<dbReference type="Proteomes" id="UP001597033">
    <property type="component" value="Unassembled WGS sequence"/>
</dbReference>
<sequence length="164" mass="19527">MDERTVRRIVDMRKRQRRSLREIAESVGLSRERVRQVLIERGVSPQQPSPENNRKKRLQLTEEQLRQRYGCTSEELDHIQGNRIMEDRASPVGLYRTQRNRSLWLKRGWAFTLPTWWALWKAHWPNRNRGNLVMVPLNTAQPIGPGNAQIITRSEVMKQWHARK</sequence>
<gene>
    <name evidence="2" type="ORF">ACFQ2N_00060</name>
</gene>
<evidence type="ECO:0000313" key="3">
    <source>
        <dbReference type="Proteomes" id="UP001597033"/>
    </source>
</evidence>
<dbReference type="EMBL" id="JBHTKN010000001">
    <property type="protein sequence ID" value="MFD1040741.1"/>
    <property type="molecule type" value="Genomic_DNA"/>
</dbReference>
<dbReference type="SUPFAM" id="SSF88659">
    <property type="entry name" value="Sigma3 and sigma4 domains of RNA polymerase sigma factors"/>
    <property type="match status" value="1"/>
</dbReference>
<keyword evidence="3" id="KW-1185">Reference proteome</keyword>
<proteinExistence type="predicted"/>
<feature type="domain" description="RNA polymerase sigma-70 region 4" evidence="1">
    <location>
        <begin position="7"/>
        <end position="37"/>
    </location>
</feature>
<organism evidence="2 3">
    <name type="scientific">Pseudoxanthomonas kaohsiungensis</name>
    <dbReference type="NCBI Taxonomy" id="283923"/>
    <lineage>
        <taxon>Bacteria</taxon>
        <taxon>Pseudomonadati</taxon>
        <taxon>Pseudomonadota</taxon>
        <taxon>Gammaproteobacteria</taxon>
        <taxon>Lysobacterales</taxon>
        <taxon>Lysobacteraceae</taxon>
        <taxon>Pseudoxanthomonas</taxon>
    </lineage>
</organism>
<comment type="caution">
    <text evidence="2">The sequence shown here is derived from an EMBL/GenBank/DDBJ whole genome shotgun (WGS) entry which is preliminary data.</text>
</comment>